<evidence type="ECO:0000313" key="2">
    <source>
        <dbReference type="EMBL" id="PWY78526.1"/>
    </source>
</evidence>
<dbReference type="GeneID" id="37114480"/>
<name>A0A317VVV5_9EURO</name>
<dbReference type="Proteomes" id="UP000246702">
    <property type="component" value="Unassembled WGS sequence"/>
</dbReference>
<comment type="caution">
    <text evidence="2">The sequence shown here is derived from an EMBL/GenBank/DDBJ whole genome shotgun (WGS) entry which is preliminary data.</text>
</comment>
<evidence type="ECO:0000256" key="1">
    <source>
        <dbReference type="SAM" id="MobiDB-lite"/>
    </source>
</evidence>
<organism evidence="2 3">
    <name type="scientific">Aspergillus sclerotioniger CBS 115572</name>
    <dbReference type="NCBI Taxonomy" id="1450535"/>
    <lineage>
        <taxon>Eukaryota</taxon>
        <taxon>Fungi</taxon>
        <taxon>Dikarya</taxon>
        <taxon>Ascomycota</taxon>
        <taxon>Pezizomycotina</taxon>
        <taxon>Eurotiomycetes</taxon>
        <taxon>Eurotiomycetidae</taxon>
        <taxon>Eurotiales</taxon>
        <taxon>Aspergillaceae</taxon>
        <taxon>Aspergillus</taxon>
        <taxon>Aspergillus subgen. Circumdati</taxon>
    </lineage>
</organism>
<gene>
    <name evidence="2" type="ORF">BO94DRAFT_537717</name>
</gene>
<keyword evidence="3" id="KW-1185">Reference proteome</keyword>
<dbReference type="OrthoDB" id="5599269at2759"/>
<dbReference type="EMBL" id="MSFK01000024">
    <property type="protein sequence ID" value="PWY78526.1"/>
    <property type="molecule type" value="Genomic_DNA"/>
</dbReference>
<accession>A0A317VVV5</accession>
<protein>
    <submittedName>
        <fullName evidence="2">Uncharacterized protein</fullName>
    </submittedName>
</protein>
<feature type="region of interest" description="Disordered" evidence="1">
    <location>
        <begin position="1"/>
        <end position="30"/>
    </location>
</feature>
<feature type="compositionally biased region" description="Polar residues" evidence="1">
    <location>
        <begin position="1"/>
        <end position="19"/>
    </location>
</feature>
<reference evidence="2 3" key="1">
    <citation type="submission" date="2016-12" db="EMBL/GenBank/DDBJ databases">
        <title>The genomes of Aspergillus section Nigri reveals drivers in fungal speciation.</title>
        <authorList>
            <consortium name="DOE Joint Genome Institute"/>
            <person name="Vesth T.C."/>
            <person name="Nybo J."/>
            <person name="Theobald S."/>
            <person name="Brandl J."/>
            <person name="Frisvad J.C."/>
            <person name="Nielsen K.F."/>
            <person name="Lyhne E.K."/>
            <person name="Kogle M.E."/>
            <person name="Kuo A."/>
            <person name="Riley R."/>
            <person name="Clum A."/>
            <person name="Nolan M."/>
            <person name="Lipzen A."/>
            <person name="Salamov A."/>
            <person name="Henrissat B."/>
            <person name="Wiebenga A."/>
            <person name="De Vries R.P."/>
            <person name="Grigoriev I.V."/>
            <person name="Mortensen U.H."/>
            <person name="Andersen M.R."/>
            <person name="Baker S.E."/>
        </authorList>
    </citation>
    <scope>NUCLEOTIDE SEQUENCE [LARGE SCALE GENOMIC DNA]</scope>
    <source>
        <strain evidence="2 3">CBS 115572</strain>
    </source>
</reference>
<proteinExistence type="predicted"/>
<evidence type="ECO:0000313" key="3">
    <source>
        <dbReference type="Proteomes" id="UP000246702"/>
    </source>
</evidence>
<dbReference type="RefSeq" id="XP_025464835.1">
    <property type="nucleotide sequence ID" value="XM_025612337.1"/>
</dbReference>
<dbReference type="AlphaFoldDB" id="A0A317VVV5"/>
<sequence length="68" mass="7380">MHRTYSMRQSRLPTASQIENPPPPLSSTKTNRLFGKGGFGECSPTVAEPLVLSLVSNTLDDAIYSRTG</sequence>
<dbReference type="STRING" id="1450535.A0A317VVV5"/>